<evidence type="ECO:0000313" key="1">
    <source>
        <dbReference type="EMBL" id="USG68499.1"/>
    </source>
</evidence>
<dbReference type="NCBIfam" id="TIGR01509">
    <property type="entry name" value="HAD-SF-IA-v3"/>
    <property type="match status" value="1"/>
</dbReference>
<reference evidence="1" key="1">
    <citation type="submission" date="2022-06" db="EMBL/GenBank/DDBJ databases">
        <title>Genome sequencing of Brevibacillus sp. BB3-R1.</title>
        <authorList>
            <person name="Heo J."/>
            <person name="Lee D."/>
            <person name="Won M."/>
            <person name="Han B.-H."/>
            <person name="Hong S.-B."/>
            <person name="Kwon S.-W."/>
        </authorList>
    </citation>
    <scope>NUCLEOTIDE SEQUENCE</scope>
    <source>
        <strain evidence="1">BB3-R1</strain>
    </source>
</reference>
<keyword evidence="1" id="KW-0378">Hydrolase</keyword>
<proteinExistence type="predicted"/>
<evidence type="ECO:0000313" key="2">
    <source>
        <dbReference type="Proteomes" id="UP001056500"/>
    </source>
</evidence>
<dbReference type="Gene3D" id="1.20.120.710">
    <property type="entry name" value="Haloacid dehalogenase hydrolase-like domain"/>
    <property type="match status" value="1"/>
</dbReference>
<dbReference type="InterPro" id="IPR023214">
    <property type="entry name" value="HAD_sf"/>
</dbReference>
<dbReference type="InterPro" id="IPR036412">
    <property type="entry name" value="HAD-like_sf"/>
</dbReference>
<dbReference type="Pfam" id="PF00702">
    <property type="entry name" value="Hydrolase"/>
    <property type="match status" value="1"/>
</dbReference>
<sequence length="234" mass="26847">MIYKLILFDLDDTLFDYSQCFEEGMRQTIGRHRLSADLDHDSFYRKLKAYSDELWPDLTQNRISLAEYRFRRLEKTAAHWGRTVAEEVAKDFQQMFLLDCFDTIKPIPEVERCLRKLAASHQLGIVTNGPEDMAFTKIERLGLSHLFSADQLIISERVGYHKPDRRIFTAALERFGTAPKETLFVGDSWEADVAGAIDAGMDAVWINPKKLQPASNHLPLAVVERLEQLTDVLA</sequence>
<dbReference type="SFLD" id="SFLDG01129">
    <property type="entry name" value="C1.5:_HAD__Beta-PGM__Phosphata"/>
    <property type="match status" value="1"/>
</dbReference>
<dbReference type="RefSeq" id="WP_251876331.1">
    <property type="nucleotide sequence ID" value="NZ_CP098755.1"/>
</dbReference>
<dbReference type="SFLD" id="SFLDG01135">
    <property type="entry name" value="C1.5.6:_HAD__Beta-PGM__Phospha"/>
    <property type="match status" value="1"/>
</dbReference>
<keyword evidence="2" id="KW-1185">Reference proteome</keyword>
<dbReference type="NCBIfam" id="TIGR01549">
    <property type="entry name" value="HAD-SF-IA-v1"/>
    <property type="match status" value="1"/>
</dbReference>
<dbReference type="InterPro" id="IPR052550">
    <property type="entry name" value="Pyrimidine_5'-ntase_YjjG"/>
</dbReference>
<dbReference type="SUPFAM" id="SSF56784">
    <property type="entry name" value="HAD-like"/>
    <property type="match status" value="1"/>
</dbReference>
<dbReference type="Proteomes" id="UP001056500">
    <property type="component" value="Chromosome"/>
</dbReference>
<organism evidence="1 2">
    <name type="scientific">Brevibacillus ruminantium</name>
    <dbReference type="NCBI Taxonomy" id="2950604"/>
    <lineage>
        <taxon>Bacteria</taxon>
        <taxon>Bacillati</taxon>
        <taxon>Bacillota</taxon>
        <taxon>Bacilli</taxon>
        <taxon>Bacillales</taxon>
        <taxon>Paenibacillaceae</taxon>
        <taxon>Brevibacillus</taxon>
    </lineage>
</organism>
<gene>
    <name evidence="1" type="ORF">NDK47_22360</name>
</gene>
<dbReference type="GO" id="GO:0016787">
    <property type="term" value="F:hydrolase activity"/>
    <property type="evidence" value="ECO:0007669"/>
    <property type="project" value="UniProtKB-KW"/>
</dbReference>
<dbReference type="PANTHER" id="PTHR47478">
    <property type="match status" value="1"/>
</dbReference>
<dbReference type="InterPro" id="IPR006439">
    <property type="entry name" value="HAD-SF_hydro_IA"/>
</dbReference>
<dbReference type="SFLD" id="SFLDS00003">
    <property type="entry name" value="Haloacid_Dehalogenase"/>
    <property type="match status" value="1"/>
</dbReference>
<dbReference type="EMBL" id="CP098755">
    <property type="protein sequence ID" value="USG68499.1"/>
    <property type="molecule type" value="Genomic_DNA"/>
</dbReference>
<name>A0ABY4WNR7_9BACL</name>
<dbReference type="PANTHER" id="PTHR47478:SF1">
    <property type="entry name" value="PYRIMIDINE 5'-NUCLEOTIDASE YJJG"/>
    <property type="match status" value="1"/>
</dbReference>
<dbReference type="Gene3D" id="3.40.50.1000">
    <property type="entry name" value="HAD superfamily/HAD-like"/>
    <property type="match status" value="1"/>
</dbReference>
<protein>
    <submittedName>
        <fullName evidence="1">HAD family hydrolase</fullName>
    </submittedName>
</protein>
<accession>A0ABY4WNR7</accession>